<evidence type="ECO:0000259" key="9">
    <source>
        <dbReference type="PROSITE" id="PS50850"/>
    </source>
</evidence>
<reference evidence="10" key="1">
    <citation type="submission" date="2023-06" db="EMBL/GenBank/DDBJ databases">
        <title>Genomic analysis of the entomopathogenic nematode Steinernema hermaphroditum.</title>
        <authorList>
            <person name="Schwarz E.M."/>
            <person name="Heppert J.K."/>
            <person name="Baniya A."/>
            <person name="Schwartz H.T."/>
            <person name="Tan C.-H."/>
            <person name="Antoshechkin I."/>
            <person name="Sternberg P.W."/>
            <person name="Goodrich-Blair H."/>
            <person name="Dillman A.R."/>
        </authorList>
    </citation>
    <scope>NUCLEOTIDE SEQUENCE</scope>
    <source>
        <strain evidence="10">PS9179</strain>
        <tissue evidence="10">Whole animal</tissue>
    </source>
</reference>
<dbReference type="Pfam" id="PF00083">
    <property type="entry name" value="Sugar_tr"/>
    <property type="match status" value="1"/>
</dbReference>
<comment type="subcellular location">
    <subcellularLocation>
        <location evidence="1">Membrane</location>
        <topology evidence="1">Multi-pass membrane protein</topology>
    </subcellularLocation>
</comment>
<dbReference type="PROSITE" id="PS50850">
    <property type="entry name" value="MFS"/>
    <property type="match status" value="1"/>
</dbReference>
<feature type="transmembrane region" description="Helical" evidence="7">
    <location>
        <begin position="982"/>
        <end position="1000"/>
    </location>
</feature>
<dbReference type="AlphaFoldDB" id="A0AA39LPF8"/>
<organism evidence="10 11">
    <name type="scientific">Steinernema hermaphroditum</name>
    <dbReference type="NCBI Taxonomy" id="289476"/>
    <lineage>
        <taxon>Eukaryota</taxon>
        <taxon>Metazoa</taxon>
        <taxon>Ecdysozoa</taxon>
        <taxon>Nematoda</taxon>
        <taxon>Chromadorea</taxon>
        <taxon>Rhabditida</taxon>
        <taxon>Tylenchina</taxon>
        <taxon>Panagrolaimomorpha</taxon>
        <taxon>Strongyloidoidea</taxon>
        <taxon>Steinernematidae</taxon>
        <taxon>Steinernema</taxon>
    </lineage>
</organism>
<dbReference type="InterPro" id="IPR020846">
    <property type="entry name" value="MFS_dom"/>
</dbReference>
<feature type="domain" description="Major facilitator superfamily (MFS) profile" evidence="9">
    <location>
        <begin position="682"/>
        <end position="1133"/>
    </location>
</feature>
<evidence type="ECO:0000256" key="3">
    <source>
        <dbReference type="ARBA" id="ARBA00022729"/>
    </source>
</evidence>
<dbReference type="EMBL" id="JAUCMV010000004">
    <property type="protein sequence ID" value="KAK0404852.1"/>
    <property type="molecule type" value="Genomic_DNA"/>
</dbReference>
<evidence type="ECO:0000256" key="1">
    <source>
        <dbReference type="ARBA" id="ARBA00004141"/>
    </source>
</evidence>
<feature type="transmembrane region" description="Helical" evidence="7">
    <location>
        <begin position="842"/>
        <end position="861"/>
    </location>
</feature>
<dbReference type="Gene3D" id="1.20.1250.20">
    <property type="entry name" value="MFS general substrate transporter like domains"/>
    <property type="match status" value="1"/>
</dbReference>
<dbReference type="Proteomes" id="UP001175271">
    <property type="component" value="Unassembled WGS sequence"/>
</dbReference>
<keyword evidence="3 8" id="KW-0732">Signal</keyword>
<evidence type="ECO:0000313" key="10">
    <source>
        <dbReference type="EMBL" id="KAK0404852.1"/>
    </source>
</evidence>
<feature type="transmembrane region" description="Helical" evidence="7">
    <location>
        <begin position="782"/>
        <end position="802"/>
    </location>
</feature>
<proteinExistence type="predicted"/>
<accession>A0AA39LPF8</accession>
<feature type="transmembrane region" description="Helical" evidence="7">
    <location>
        <begin position="1104"/>
        <end position="1129"/>
    </location>
</feature>
<feature type="transmembrane region" description="Helical" evidence="7">
    <location>
        <begin position="1040"/>
        <end position="1063"/>
    </location>
</feature>
<dbReference type="PANTHER" id="PTHR37976">
    <property type="entry name" value="PROTEIN CBG16927"/>
    <property type="match status" value="1"/>
</dbReference>
<dbReference type="GO" id="GO:0016020">
    <property type="term" value="C:membrane"/>
    <property type="evidence" value="ECO:0007669"/>
    <property type="project" value="UniProtKB-SubCell"/>
</dbReference>
<dbReference type="SUPFAM" id="SSF103473">
    <property type="entry name" value="MFS general substrate transporter"/>
    <property type="match status" value="1"/>
</dbReference>
<gene>
    <name evidence="10" type="ORF">QR680_017666</name>
</gene>
<evidence type="ECO:0000256" key="5">
    <source>
        <dbReference type="ARBA" id="ARBA00023136"/>
    </source>
</evidence>
<keyword evidence="11" id="KW-1185">Reference proteome</keyword>
<dbReference type="SUPFAM" id="SSF63707">
    <property type="entry name" value="Ganglioside M2 (gm2) activator"/>
    <property type="match status" value="2"/>
</dbReference>
<evidence type="ECO:0000256" key="4">
    <source>
        <dbReference type="ARBA" id="ARBA00022989"/>
    </source>
</evidence>
<keyword evidence="2 7" id="KW-0812">Transmembrane</keyword>
<evidence type="ECO:0000313" key="11">
    <source>
        <dbReference type="Proteomes" id="UP001175271"/>
    </source>
</evidence>
<dbReference type="GO" id="GO:0022857">
    <property type="term" value="F:transmembrane transporter activity"/>
    <property type="evidence" value="ECO:0007669"/>
    <property type="project" value="InterPro"/>
</dbReference>
<dbReference type="InterPro" id="IPR036846">
    <property type="entry name" value="GM2-AP_sf"/>
</dbReference>
<feature type="signal peptide" evidence="8">
    <location>
        <begin position="1"/>
        <end position="19"/>
    </location>
</feature>
<evidence type="ECO:0000256" key="6">
    <source>
        <dbReference type="SAM" id="MobiDB-lite"/>
    </source>
</evidence>
<feature type="transmembrane region" description="Helical" evidence="7">
    <location>
        <begin position="1012"/>
        <end position="1034"/>
    </location>
</feature>
<dbReference type="InterPro" id="IPR036259">
    <property type="entry name" value="MFS_trans_sf"/>
</dbReference>
<keyword evidence="4 7" id="KW-1133">Transmembrane helix</keyword>
<sequence length="1151" mass="126528">MRPAATLAFLAILGSLGDALKIADDLDFNLELIKHQPCTYRKDRAKWDRKLEFEGGTERSGPKLKAREEEGPNCYSIGGKVQVFKEFKGDFSIYLELKSTANKRQVPESCKDQKPDGCGGFGSCLYCNACETFAQNVGVKAELLLNGKQIKCGEGLSPGIYDNLELLFCLPSINNILVSQGFSIETFKTLIQSEDGQSLRSMGIFATVYVFDTDISEKMQTQAKIERVYRQSKPSLFQDEPLPPEVYWSLPFNKMIREQRDFVACHKLYGNVKITPLAPPTVSGRTAAPCDFAPGVASPGSSCHRTSEGAWPGTSDRSRSIGDFFSFSILLFFATNPFSPSPAQSLLASWDSQSLEFEGMQSLTLLLALGLLGFAVADISVRIERHFPCSPSSGPSKENLLIKFPSYKSTGVNFKEEKTGDGHKCFRMSGGTVEVFAPGLSGDKKYYVHLETRIGIHGKPERCVNADAEGCGGIGSCVHCDICRTMGGALRNFVQIYQKDAPAKCSAEGLPTGSYSDLSLKVCLPTKNELLPFLDQNASRAEQLWDLFVSSRARSGEIPLVIAARIFDRPVNKLNIKELNDALHGSKQGMIGCHWIYATVAQRPEASSVVKKVPKVGGGRDERSTTPTGSSRLLPMGLWSSNVSESSSEELKQPRSYCSNAVLEFDEVFDRTGHYGRYQLFALLVIQYAMINAAGNYVFVSFASLKPSCSDPSIERISDTCTKISLCPANSTISVFHSLYEEEDFVCPNSYLPQHMQTVQAIGSGIGAILGGHLADVYGRKWVSYSGAVLMGLFGLAGGVSLSWEMLLFSMLGMGFSYGMLVDASMTLASETAGPKYRIVQTLAFQWSLALQIASLIAYLTANWRTYLLTINALCAPVLVLMFFWIESPRWLIQKRRYAEAAKELTTLSSWNRVDLHFTADDLTSIQVQSVESAQVFSIWHLVSTRKLICYTLVMVASALTVEMCVAVIIFDVQVLAGNPFLNIALYGILRLWVPLFIVFMEARSNWFGRRVLFISSQSITAVCYALVLALSVYPESNTAVWIFRSCLAMIGGIVNSSIFFTVYKQYSIELYPTLMRAMAVGTFGVVERIGGALAPQLVNMNQIYWPGTAIAVTTVVIVLSLVTGFLILPETKNAAMPDVYRKKSSGAVTC</sequence>
<name>A0AA39LPF8_9BILA</name>
<dbReference type="PANTHER" id="PTHR37976:SF1">
    <property type="entry name" value="PROTEIN CBG16926"/>
    <property type="match status" value="1"/>
</dbReference>
<feature type="transmembrane region" description="Helical" evidence="7">
    <location>
        <begin position="948"/>
        <end position="970"/>
    </location>
</feature>
<dbReference type="InterPro" id="IPR005828">
    <property type="entry name" value="MFS_sugar_transport-like"/>
</dbReference>
<protein>
    <recommendedName>
        <fullName evidence="9">Major facilitator superfamily (MFS) profile domain-containing protein</fullName>
    </recommendedName>
</protein>
<feature type="region of interest" description="Disordered" evidence="6">
    <location>
        <begin position="611"/>
        <end position="630"/>
    </location>
</feature>
<feature type="transmembrane region" description="Helical" evidence="7">
    <location>
        <begin position="808"/>
        <end position="830"/>
    </location>
</feature>
<keyword evidence="5 7" id="KW-0472">Membrane</keyword>
<feature type="transmembrane region" description="Helical" evidence="7">
    <location>
        <begin position="680"/>
        <end position="700"/>
    </location>
</feature>
<feature type="chain" id="PRO_5041461534" description="Major facilitator superfamily (MFS) profile domain-containing protein" evidence="8">
    <location>
        <begin position="20"/>
        <end position="1151"/>
    </location>
</feature>
<evidence type="ECO:0000256" key="8">
    <source>
        <dbReference type="SAM" id="SignalP"/>
    </source>
</evidence>
<evidence type="ECO:0000256" key="2">
    <source>
        <dbReference type="ARBA" id="ARBA00022692"/>
    </source>
</evidence>
<comment type="caution">
    <text evidence="10">The sequence shown here is derived from an EMBL/GenBank/DDBJ whole genome shotgun (WGS) entry which is preliminary data.</text>
</comment>
<feature type="transmembrane region" description="Helical" evidence="7">
    <location>
        <begin position="867"/>
        <end position="886"/>
    </location>
</feature>
<feature type="transmembrane region" description="Helical" evidence="7">
    <location>
        <begin position="1075"/>
        <end position="1098"/>
    </location>
</feature>
<evidence type="ECO:0000256" key="7">
    <source>
        <dbReference type="SAM" id="Phobius"/>
    </source>
</evidence>